<feature type="region of interest" description="Disordered" evidence="4">
    <location>
        <begin position="1059"/>
        <end position="1110"/>
    </location>
</feature>
<dbReference type="Pfam" id="PF25037">
    <property type="entry name" value="VPS13_C"/>
    <property type="match status" value="1"/>
</dbReference>
<evidence type="ECO:0000256" key="4">
    <source>
        <dbReference type="SAM" id="MobiDB-lite"/>
    </source>
</evidence>
<evidence type="ECO:0000259" key="5">
    <source>
        <dbReference type="SMART" id="SM00233"/>
    </source>
</evidence>
<dbReference type="Pfam" id="PF12624">
    <property type="entry name" value="VPS13_N"/>
    <property type="match status" value="1"/>
</dbReference>
<protein>
    <submittedName>
        <fullName evidence="6">Vacuolar protein sorting-associated protein 13A</fullName>
    </submittedName>
</protein>
<organism evidence="6 7">
    <name type="scientific">Carex littledalei</name>
    <dbReference type="NCBI Taxonomy" id="544730"/>
    <lineage>
        <taxon>Eukaryota</taxon>
        <taxon>Viridiplantae</taxon>
        <taxon>Streptophyta</taxon>
        <taxon>Embryophyta</taxon>
        <taxon>Tracheophyta</taxon>
        <taxon>Spermatophyta</taxon>
        <taxon>Magnoliopsida</taxon>
        <taxon>Liliopsida</taxon>
        <taxon>Poales</taxon>
        <taxon>Cyperaceae</taxon>
        <taxon>Cyperoideae</taxon>
        <taxon>Cariceae</taxon>
        <taxon>Carex</taxon>
        <taxon>Carex subgen. Euthyceras</taxon>
    </lineage>
</organism>
<gene>
    <name evidence="6" type="ORF">FCM35_KLT20572</name>
</gene>
<evidence type="ECO:0000313" key="6">
    <source>
        <dbReference type="EMBL" id="KAF3336065.1"/>
    </source>
</evidence>
<keyword evidence="3" id="KW-0445">Lipid transport</keyword>
<proteinExistence type="inferred from homology"/>
<dbReference type="InterPro" id="IPR009543">
    <property type="entry name" value="VPS13_VAB"/>
</dbReference>
<dbReference type="InterPro" id="IPR026854">
    <property type="entry name" value="VPS13_N"/>
</dbReference>
<dbReference type="GO" id="GO:0006869">
    <property type="term" value="P:lipid transport"/>
    <property type="evidence" value="ECO:0007669"/>
    <property type="project" value="UniProtKB-KW"/>
</dbReference>
<dbReference type="Pfam" id="PF06101">
    <property type="entry name" value="Vps62"/>
    <property type="match status" value="3"/>
</dbReference>
<feature type="region of interest" description="Disordered" evidence="4">
    <location>
        <begin position="1022"/>
        <end position="1047"/>
    </location>
</feature>
<dbReference type="GO" id="GO:0045053">
    <property type="term" value="P:protein retention in Golgi apparatus"/>
    <property type="evidence" value="ECO:0007669"/>
    <property type="project" value="TreeGrafter"/>
</dbReference>
<dbReference type="InterPro" id="IPR001849">
    <property type="entry name" value="PH_domain"/>
</dbReference>
<dbReference type="Pfam" id="PF25036">
    <property type="entry name" value="VPS13_VAB"/>
    <property type="match status" value="1"/>
</dbReference>
<evidence type="ECO:0000256" key="1">
    <source>
        <dbReference type="ARBA" id="ARBA00006545"/>
    </source>
</evidence>
<reference evidence="6" key="1">
    <citation type="submission" date="2020-01" db="EMBL/GenBank/DDBJ databases">
        <title>Genome sequence of Kobresia littledalei, the first chromosome-level genome in the family Cyperaceae.</title>
        <authorList>
            <person name="Qu G."/>
        </authorList>
    </citation>
    <scope>NUCLEOTIDE SEQUENCE</scope>
    <source>
        <strain evidence="6">C.B.Clarke</strain>
        <tissue evidence="6">Leaf</tissue>
    </source>
</reference>
<dbReference type="InterPro" id="IPR009291">
    <property type="entry name" value="Vps62"/>
</dbReference>
<name>A0A833QVS4_9POAL</name>
<evidence type="ECO:0000256" key="3">
    <source>
        <dbReference type="ARBA" id="ARBA00023055"/>
    </source>
</evidence>
<keyword evidence="7" id="KW-1185">Reference proteome</keyword>
<dbReference type="GO" id="GO:0006623">
    <property type="term" value="P:protein targeting to vacuole"/>
    <property type="evidence" value="ECO:0007669"/>
    <property type="project" value="TreeGrafter"/>
</dbReference>
<feature type="region of interest" description="Disordered" evidence="4">
    <location>
        <begin position="1175"/>
        <end position="1201"/>
    </location>
</feature>
<accession>A0A833QVS4</accession>
<dbReference type="SMART" id="SM00233">
    <property type="entry name" value="PH"/>
    <property type="match status" value="1"/>
</dbReference>
<dbReference type="Proteomes" id="UP000623129">
    <property type="component" value="Unassembled WGS sequence"/>
</dbReference>
<evidence type="ECO:0000256" key="2">
    <source>
        <dbReference type="ARBA" id="ARBA00022448"/>
    </source>
</evidence>
<dbReference type="OrthoDB" id="428159at2759"/>
<comment type="caution">
    <text evidence="6">The sequence shown here is derived from an EMBL/GenBank/DDBJ whole genome shotgun (WGS) entry which is preliminary data.</text>
</comment>
<dbReference type="PANTHER" id="PTHR16166">
    <property type="entry name" value="VACUOLAR PROTEIN SORTING-ASSOCIATED PROTEIN VPS13"/>
    <property type="match status" value="1"/>
</dbReference>
<keyword evidence="2" id="KW-0813">Transport</keyword>
<dbReference type="InterPro" id="IPR026847">
    <property type="entry name" value="VPS13"/>
</dbReference>
<comment type="similarity">
    <text evidence="1">Belongs to the VPS13 family.</text>
</comment>
<dbReference type="InterPro" id="IPR056748">
    <property type="entry name" value="VPS13-like_C"/>
</dbReference>
<dbReference type="PANTHER" id="PTHR16166:SF137">
    <property type="entry name" value="PLECKSTRIN HOMOLOGY (PH) DOMAIN-CONTAINING PROTEIN"/>
    <property type="match status" value="1"/>
</dbReference>
<sequence>MLEDYAAILVERFLGNYVKGINKEALKISAWQGDVELKNMQLRPEALNALKLPVKVKAGFLGSVRLKVPWTKLGQEPVVVFLDRIFILAEPALQVEGSSEEALQEAKRNRVKVLSLLFSANQIIPKTRISNTSWLSSVINTIVGNLKLSVSNIHIRYEDTESNPGHPFAAGLTLGKLFAVTVDDQGNETFATGVNLDRIQKSVVLESLAFYFDSDSNPWVVDKPWEDLLPSEWSQKFEIGEKDDSKGEKASFKHCYILHPITGTGKYTKLRLLEARRTNQALQKAAVDLDDVTLSLSKDGYRDIIFMADNFSAFNQRLKYAHYRPLLPVKMDPKSWWKYAYRVVTEETIKASGRLAWDRVLKYSKLRKKYVSLYASLLKADSSRMVIDDDEEIKKLDRQLDIDIILQWRMLAHKLVEESTRNKINSSKQKAKQSSWWPFGSGSTKEEEPEFKGLIDEDWEKLNKIIGYNKENSDEFLLSIQDKNLIQFSVKVRMKHNASRLTDKDVCLADLSCDELLCNLQMYPETKIFDLKLGSYKLSSPYGLLAESATVSDSFGGVFCYKPFKEPIDWSFTAKAKPCYVTYLKESIDLIVTFFKSSPTISQTLALEAAAAVQTTIDEVRRTAQQQVTRALKEKARFSMDLDIAAPKITIPTKFCPDGVHETKLLLDLGNLILRTQEMWDYDSEEGEEDMYLQFNLDLSDVSAFLVDGDYQWSLSPAGTGPHQSGSNMLLPVIDKCGIVVKLQQIQLENPLYPSTRLAVRLPSLGFHFSPARYHRLMAVSKVFQADNTGRDQSILQLQDQANLEGWLSVLSWKGVGNREPVWQRRYLRLVGPFLYIFESPTSPVYKQWISLRGKQVLEDGNALILLSESDEVRNTWHKHLQGATYRASGAPSITTVSEVPSPDGSTSSNSFGSDNMANGAIIEKLFLAGVLDELRVCFSCSYESKQDFKKILLSNEKSLFKFRAVGGQVELSMKAGNILIGTILRSLEIEDQHSLSGASTSMPRYLARSFINSSNDMSILDTSPSSSASLERARSRNSLKKTESDENFFEATDDFDEVYETPHPDQHQTSSEEFSLKPPGFSRIPGLIPDLESESGEENVDNKDDGDSSSSFVKAQIVVYDQSSPQYKNLDNRVIVTLATLSFFCHRPTIIAIMEFANAINYVEAKETESVNDTGLDNFSGPITKESEAEEKSSSTAVQEPAMRGLLGKGKSRVIFHLTLNMAKAAIYLMNETSFSIATLSQNNLLTDIKVFPSSFSIKAALGNLKISDDTLKKTHPYYWVCDMRNPEGTSFVEIDFTSFSVDDEDYCGYDYSLTGELSEVRIVYLNRFVQEIIGYFMGLVPRNVDSIVKLKDNATDSEKWISKTDIEGSPAFKLDLSLSRPIIVMPRSTNSLDFLELDVVTITVENTFQWLGGDKNDINAVHLDVMTIKVKDINLSIGIDMVCGESIIQDVHGLSVEIRRSLRDLSHLMPAVEASIKMEVLKASLSNREYEIITECASSNFSETPNIVPSLYDGLSPTTNTAAVASSSLALPEASVEGRPNQEDVVVPWITIKCSVMVKLIELSLHSGLSRDSPLATIQATGAWLLYKSNTLEQGFLYATLKGFSVLDDREGTREEFRLAIGKSKNVGTSSSYEIGSYSEPIPAPVSQEKSFHKQLGFKPIPSMLILDATFKRDSTDVSLCVQRPKFLVALDFLVAIIEFFVPSFGAVLSKEDDNDLPEVVPAIIFVDQIYMQECSVLSISAQKPLIADGEGFSHFIYDGKGGKLLLQDRNGELLSGPSPETFIFVGSGKRLKFRNVTIVDGEYLDSCISLGSDSSYSASEADGVYLDRAQRDTERGASVDRRRVTVQQSNAPTETIVQIQAIGPELTFFSSSKNINEQSALSAKVIHANTDAFCRIVMKGDSMEMRGDILGLKMESNGIRVLEPFDASLNYSSASGRTNINLGVSEIYMNFSFSILRLFLAVQDDILSFMRTSSKKATELCSQFDNVATIHGHGNDRVYAFWRPRAPSGFAVLGDCLTPLNERPTKGVVALNTSLVRVKRPVAYKLVWQDRPLVGENDGCSIWFPVAPKGYVAVGCVASAGSSEPPLSSALCILASYVSCSALKDCIVLKTNGRSASSMAFWRVDNCFGSFILEDSENLHLVGKAYDLRHMLFKFSSDPSRNASSGTHYQNSQRFSSSARIEGDASFSSGRFLEVVESPKLVWWNNGTSSRKRLSIWRPDIPPGMVFLGDIAVQGYEQPNSAIVLRDTGDEALLKPPVSFQLVGRIKKQRGSDGISFWYPEPPTGYTSLGCIASKTVPRPEDFPSLRCIRSDMLTSGNFTEESIWDSSDAKVSEPFSLWSVEGDSLGTFIVRNGLKRPQRRLALKLLGPPESGGSDSMVIEAELKAFSAAAFDDYGGLMMPLFGVSLDNIGFSYQGRPDYLNATASFCLVARSFNDKSDSWEPLLEPTDGFLRYQYDMNTPGTPTQLRMTSTRDLNLNVSVSNVNMIFQAYSSWYNLSRVEETYKQTEVSSPANGERRVLDVHHRRSYYIVPQNYLGQEIYIRGAELKGFPSLIKLPSGDEHPIRVPIPKNSLHSHPKQKDHEVSRSMITVVVAEAEIEVPKGLSVSEYMAVVKLYSSRASETPVQKQIARTCAALTEHLSEGLATVKWNEMFFFIVLGTDDYSLEIAVTDVGRGETVSVFSSPLKDLVFDLSTVDSHGTNFELTWRDLVSTKLPGNCNVLTVETHARIKFAVMRSGRPKAQQVDKPPQSISTISGLQISPSRDGPWTTVKLNYATTATCWRLGNDVIASEMTVRDSDRYVTLRSLVSVTNNTIYVIEVRLKGKMIECGDLGVDDVRIESDELVESQKYLPPSGWADDQNQDRQSVELPSGWQWTDDWHLETQSGSTDDGWIYTEGKENRRQRKWIRHRKYDSRDGHQYVSIGELKPGATIPLPLPSLINPSLSYSLEIRPTSTDDSMNYAWSIVKEGIENEPDEICVSNLIESDKLVFSSLLDGSPSSSDGLSCVWFCASIDAKEIGKDIHSDPIHDWNIVFKPPVSLAYFLPFPSQYNVLVGNELNREHGISVNGTIAPGATVSIHNAGPNDPLYLSLLPQGGWEPLHEPVTISHPTKAPSKLINLRNTFSQRTVQITLEHNYDKDCPVAKVIRIYVPYWISCAGLPPLSLCVMDISGKEKTRFPRMSQSAKKTEKNNWKVTPDEMVDGYTIASVLGFKGLGMSASIVTQGQETFGPVKELMPLGDMDGSIDLLARDVDGNCMKILVSSKPSSFQAVPTKAIMLRPFMTFINMVGQDVFLKLNDGEQPQTLFASDWKVSFPYSENDGGPDIFQVRLSNTNWSCPVQISKEDSIVLVMRKADDGREFLRSEVRAYEEGSRFLIVFRPGPAEGPIRIENRTRGKTIQVQQSGLNEEAWIHLEPCTTKQYSLENPYGMKVLEVGIQSGENISIHSINLEEPNESSVDLREKHGIELHIIDVGDLKVVTFMDERNEMQMGRCNPSTTMQTAFRSTTMQFEVIVELGVVGVSLIDHRPRELLYLHLQKVFISYLTGTISRFKLLVGHLQLDNELPLTVMPVLFAPEEAPDLNHPVFKSNIAIRNESADGTEVYPFVYLRVTKGLWRLNVHEPIIWALVDFYSNLLFGSTPSSSSVTQVDPEIRIEVIDISEVRLKISLETAPTQRPRGVLGIWSPIFSAVGSALKIQVHLRKVEQENKYMKKSQVLTAVTNRIKRDLVHNPLHLLFSLDVFSMTKSTLASISKGFAELSIDGQFVQLRSQQVSSRKITGIGDGLAQGTEAFAQGVAFGVSGVLTKPVESARQYGLLGLAHGLGRAFIGFIVQPLSGLLDFGSLTVDGIGASFIRCLEILNNKSKAQRIRNPRAIRSDGVVKEYSQWEANGQMVLYLAEASRRLACTDLFREPSKYAWSDYYEDHFIVPSQRIVLVTNKRVMLLQCQDLENMDKRPSKILWDVPWEEVLALELAKRGQPKPSMLLIHLKSCRKSEKFSRYIRCKVEESDHEPQAVVICSTIRRLWKAYQANKRVILLKVPSSRRHVKFVSDEFDGRESNSISRPMLMLKRSPSPDDRRFLKHTVNFQKIWSSEQEIRSRCTLFKKQVMDVSSICSIWRPRCHNGYVSVGDIVHVGTHAPSVAAVYRNSDNNFALPIGFDLVWRNCAEDYNAPLTIWLPRAPDGYVAIGCVAVASFEEPAPDSVYCVSARLTEETSFIEQPVWAAPDSFPWSCYLYQVQSESLQFVALRLRKEESQWRAMLVSDHLAGSTSA</sequence>
<dbReference type="SUPFAM" id="SSF50729">
    <property type="entry name" value="PH domain-like"/>
    <property type="match status" value="1"/>
</dbReference>
<dbReference type="CDD" id="cd00821">
    <property type="entry name" value="PH"/>
    <property type="match status" value="1"/>
</dbReference>
<feature type="domain" description="PH" evidence="5">
    <location>
        <begin position="802"/>
        <end position="888"/>
    </location>
</feature>
<dbReference type="EMBL" id="SWLB01000008">
    <property type="protein sequence ID" value="KAF3336065.1"/>
    <property type="molecule type" value="Genomic_DNA"/>
</dbReference>
<evidence type="ECO:0000313" key="7">
    <source>
        <dbReference type="Proteomes" id="UP000623129"/>
    </source>
</evidence>